<dbReference type="PIRSF" id="PIRSF000138">
    <property type="entry name" value="Al-hdrx_acd_dh"/>
    <property type="match status" value="1"/>
</dbReference>
<evidence type="ECO:0000259" key="7">
    <source>
        <dbReference type="PROSITE" id="PS51349"/>
    </source>
</evidence>
<evidence type="ECO:0000256" key="5">
    <source>
        <dbReference type="PIRSR" id="PIRSR000138-2"/>
    </source>
</evidence>
<evidence type="ECO:0000256" key="3">
    <source>
        <dbReference type="ARBA" id="ARBA00024042"/>
    </source>
</evidence>
<feature type="domain" description="FMN hydroxy acid dehydrogenase" evidence="7">
    <location>
        <begin position="1"/>
        <end position="340"/>
    </location>
</feature>
<feature type="binding site" evidence="5">
    <location>
        <position position="238"/>
    </location>
    <ligand>
        <name>glyoxylate</name>
        <dbReference type="ChEBI" id="CHEBI:36655"/>
    </ligand>
</feature>
<feature type="binding site" evidence="5">
    <location>
        <begin position="289"/>
        <end position="290"/>
    </location>
    <ligand>
        <name>FMN</name>
        <dbReference type="ChEBI" id="CHEBI:58210"/>
    </ligand>
</feature>
<comment type="similarity">
    <text evidence="3">Belongs to the FMN-dependent alpha-hydroxy acid dehydrogenase family.</text>
</comment>
<protein>
    <recommendedName>
        <fullName evidence="7">FMN hydroxy acid dehydrogenase domain-containing protein</fullName>
    </recommendedName>
</protein>
<accession>A0A8H7NHU7</accession>
<feature type="binding site" evidence="5">
    <location>
        <begin position="266"/>
        <end position="270"/>
    </location>
    <ligand>
        <name>FMN</name>
        <dbReference type="ChEBI" id="CHEBI:58210"/>
    </ligand>
</feature>
<dbReference type="InterPro" id="IPR037396">
    <property type="entry name" value="FMN_HAD"/>
</dbReference>
<dbReference type="GO" id="GO:0016491">
    <property type="term" value="F:oxidoreductase activity"/>
    <property type="evidence" value="ECO:0007669"/>
    <property type="project" value="UniProtKB-KW"/>
</dbReference>
<feature type="binding site" evidence="5">
    <location>
        <position position="235"/>
    </location>
    <ligand>
        <name>glyoxylate</name>
        <dbReference type="ChEBI" id="CHEBI:36655"/>
    </ligand>
</feature>
<dbReference type="InterPro" id="IPR008259">
    <property type="entry name" value="FMN_hydac_DH_AS"/>
</dbReference>
<feature type="compositionally biased region" description="Polar residues" evidence="6">
    <location>
        <begin position="144"/>
        <end position="162"/>
    </location>
</feature>
<feature type="binding site" evidence="5">
    <location>
        <position position="99"/>
    </location>
    <ligand>
        <name>glyoxylate</name>
        <dbReference type="ChEBI" id="CHEBI:36655"/>
    </ligand>
</feature>
<evidence type="ECO:0000256" key="6">
    <source>
        <dbReference type="SAM" id="MobiDB-lite"/>
    </source>
</evidence>
<gene>
    <name evidence="8" type="ORF">IM811_011362</name>
</gene>
<dbReference type="GO" id="GO:0010181">
    <property type="term" value="F:FMN binding"/>
    <property type="evidence" value="ECO:0007669"/>
    <property type="project" value="InterPro"/>
</dbReference>
<sequence>MPSKVIRPRVLKDVAQIDLSTRILGSSTQLPIGLAPSAMQKLAGGDGEVDTATAAATMGLNMTLSSQSTSSLEDVANIRNKVNSAVASESTPPFWMQLYLYEDSKKSVSLIQRAEGLGLDGGHTCPRKPTVGEKDSRRAPPSMSLPNLQHSTDPTAKPQPSVNRRMMNARTAAEAREILDASGSTMHSSSLTWESTIPFLRSVTKMKIILKGIMTPEDAALAVEHGVDGIIVSNHGGRQLDAAASTIEALLGIVAVVNKRIPIILDGGIRTGTDVFKALALGADFVMIGRPVLWGLAYGGVEGVQEVVNILERELSRTMALAGIGDLKELSKDALGVITKDSFGIVKL</sequence>
<evidence type="ECO:0000256" key="2">
    <source>
        <dbReference type="ARBA" id="ARBA00023002"/>
    </source>
</evidence>
<dbReference type="InterPro" id="IPR013785">
    <property type="entry name" value="Aldolase_TIM"/>
</dbReference>
<dbReference type="PROSITE" id="PS51349">
    <property type="entry name" value="FMN_HYDROXY_ACID_DH_2"/>
    <property type="match status" value="1"/>
</dbReference>
<feature type="binding site" evidence="5">
    <location>
        <position position="233"/>
    </location>
    <ligand>
        <name>FMN</name>
        <dbReference type="ChEBI" id="CHEBI:58210"/>
    </ligand>
</feature>
<proteinExistence type="inferred from homology"/>
<comment type="caution">
    <text evidence="8">The sequence shown here is derived from an EMBL/GenBank/DDBJ whole genome shotgun (WGS) entry which is preliminary data.</text>
</comment>
<keyword evidence="5" id="KW-0285">Flavoprotein</keyword>
<dbReference type="AlphaFoldDB" id="A0A8H7NHU7"/>
<dbReference type="Proteomes" id="UP000616885">
    <property type="component" value="Unassembled WGS sequence"/>
</dbReference>
<dbReference type="CDD" id="cd02809">
    <property type="entry name" value="alpha_hydroxyacid_oxid_FMN"/>
    <property type="match status" value="1"/>
</dbReference>
<dbReference type="PROSITE" id="PS00557">
    <property type="entry name" value="FMN_HYDROXY_ACID_DH_1"/>
    <property type="match status" value="1"/>
</dbReference>
<keyword evidence="2" id="KW-0560">Oxidoreductase</keyword>
<name>A0A8H7NHU7_BIOOC</name>
<dbReference type="InterPro" id="IPR000262">
    <property type="entry name" value="FMN-dep_DH"/>
</dbReference>
<feature type="binding site" evidence="5">
    <location>
        <begin position="36"/>
        <end position="38"/>
    </location>
    <ligand>
        <name>FMN</name>
        <dbReference type="ChEBI" id="CHEBI:58210"/>
    </ligand>
</feature>
<feature type="binding site" evidence="5">
    <location>
        <position position="211"/>
    </location>
    <ligand>
        <name>FMN</name>
        <dbReference type="ChEBI" id="CHEBI:58210"/>
    </ligand>
</feature>
<reference evidence="8" key="1">
    <citation type="submission" date="2020-10" db="EMBL/GenBank/DDBJ databases">
        <title>High-Quality Genome Resource of Clonostachys rosea strain S41 by Oxford Nanopore Long-Read Sequencing.</title>
        <authorList>
            <person name="Wang H."/>
        </authorList>
    </citation>
    <scope>NUCLEOTIDE SEQUENCE</scope>
    <source>
        <strain evidence="8">S41</strain>
    </source>
</reference>
<dbReference type="SMART" id="SM01240">
    <property type="entry name" value="IMPDH"/>
    <property type="match status" value="1"/>
</dbReference>
<comment type="cofactor">
    <cofactor evidence="1">
        <name>FMN</name>
        <dbReference type="ChEBI" id="CHEBI:58210"/>
    </cofactor>
</comment>
<dbReference type="Pfam" id="PF01070">
    <property type="entry name" value="FMN_dh"/>
    <property type="match status" value="1"/>
</dbReference>
<dbReference type="PANTHER" id="PTHR10578:SF149">
    <property type="entry name" value="2-HYDROXYACID OXIDASE 2"/>
    <property type="match status" value="1"/>
</dbReference>
<dbReference type="PANTHER" id="PTHR10578">
    <property type="entry name" value="S -2-HYDROXY-ACID OXIDASE-RELATED"/>
    <property type="match status" value="1"/>
</dbReference>
<dbReference type="Gene3D" id="3.20.20.70">
    <property type="entry name" value="Aldolase class I"/>
    <property type="match status" value="1"/>
</dbReference>
<organism evidence="8 9">
    <name type="scientific">Bionectria ochroleuca</name>
    <name type="common">Gliocladium roseum</name>
    <dbReference type="NCBI Taxonomy" id="29856"/>
    <lineage>
        <taxon>Eukaryota</taxon>
        <taxon>Fungi</taxon>
        <taxon>Dikarya</taxon>
        <taxon>Ascomycota</taxon>
        <taxon>Pezizomycotina</taxon>
        <taxon>Sordariomycetes</taxon>
        <taxon>Hypocreomycetidae</taxon>
        <taxon>Hypocreales</taxon>
        <taxon>Bionectriaceae</taxon>
        <taxon>Clonostachys</taxon>
    </lineage>
</organism>
<evidence type="ECO:0000313" key="9">
    <source>
        <dbReference type="Proteomes" id="UP000616885"/>
    </source>
</evidence>
<dbReference type="InterPro" id="IPR012133">
    <property type="entry name" value="Alpha-hydoxy_acid_DH_FMN"/>
</dbReference>
<evidence type="ECO:0000313" key="8">
    <source>
        <dbReference type="EMBL" id="KAF9755921.1"/>
    </source>
</evidence>
<evidence type="ECO:0000256" key="1">
    <source>
        <dbReference type="ARBA" id="ARBA00001917"/>
    </source>
</evidence>
<dbReference type="SUPFAM" id="SSF51395">
    <property type="entry name" value="FMN-linked oxidoreductases"/>
    <property type="match status" value="1"/>
</dbReference>
<feature type="active site" description="Proton acceptor" evidence="4">
    <location>
        <position position="235"/>
    </location>
</feature>
<evidence type="ECO:0000256" key="4">
    <source>
        <dbReference type="PIRSR" id="PIRSR000138-1"/>
    </source>
</evidence>
<dbReference type="EMBL" id="JADCTT010000003">
    <property type="protein sequence ID" value="KAF9755921.1"/>
    <property type="molecule type" value="Genomic_DNA"/>
</dbReference>
<feature type="binding site" evidence="5">
    <location>
        <position position="65"/>
    </location>
    <ligand>
        <name>FMN</name>
        <dbReference type="ChEBI" id="CHEBI:58210"/>
    </ligand>
</feature>
<feature type="binding site" evidence="5">
    <location>
        <position position="97"/>
    </location>
    <ligand>
        <name>FMN</name>
        <dbReference type="ChEBI" id="CHEBI:58210"/>
    </ligand>
</feature>
<keyword evidence="5" id="KW-0288">FMN</keyword>
<feature type="region of interest" description="Disordered" evidence="6">
    <location>
        <begin position="118"/>
        <end position="163"/>
    </location>
</feature>